<comment type="caution">
    <text evidence="1">The sequence shown here is derived from an EMBL/GenBank/DDBJ whole genome shotgun (WGS) entry which is preliminary data.</text>
</comment>
<accession>A0ABS7G8B8</accession>
<organism evidence="1 2">
    <name type="scientific">Chitinophaga rhizophila</name>
    <dbReference type="NCBI Taxonomy" id="2866212"/>
    <lineage>
        <taxon>Bacteria</taxon>
        <taxon>Pseudomonadati</taxon>
        <taxon>Bacteroidota</taxon>
        <taxon>Chitinophagia</taxon>
        <taxon>Chitinophagales</taxon>
        <taxon>Chitinophagaceae</taxon>
        <taxon>Chitinophaga</taxon>
    </lineage>
</organism>
<dbReference type="Proteomes" id="UP000812961">
    <property type="component" value="Unassembled WGS sequence"/>
</dbReference>
<dbReference type="EMBL" id="JAICCF010000001">
    <property type="protein sequence ID" value="MBW8683550.1"/>
    <property type="molecule type" value="Genomic_DNA"/>
</dbReference>
<name>A0ABS7G8B8_9BACT</name>
<evidence type="ECO:0000313" key="2">
    <source>
        <dbReference type="Proteomes" id="UP000812961"/>
    </source>
</evidence>
<keyword evidence="2" id="KW-1185">Reference proteome</keyword>
<reference evidence="1 2" key="1">
    <citation type="submission" date="2021-08" db="EMBL/GenBank/DDBJ databases">
        <title>The genome sequence of Chitinophaga sp. B61.</title>
        <authorList>
            <person name="Zhang X."/>
        </authorList>
    </citation>
    <scope>NUCLEOTIDE SEQUENCE [LARGE SCALE GENOMIC DNA]</scope>
    <source>
        <strain evidence="1 2">B61</strain>
    </source>
</reference>
<sequence>MKVAEGFAGIRNGRGYENAIILSGWVPMAFEGILRAPDYASLLLINAIANSKLPLYKELIFNNQAEVALKGGLLPHYLLGYHYWEGSQVVMELNPALFATNVHWSGDALPVDQGDFGSVLQSTFFERCFSLDELSRTYVEGRLRYHLDWESCTLC</sequence>
<proteinExistence type="predicted"/>
<evidence type="ECO:0000313" key="1">
    <source>
        <dbReference type="EMBL" id="MBW8683550.1"/>
    </source>
</evidence>
<dbReference type="RefSeq" id="WP_220248767.1">
    <property type="nucleotide sequence ID" value="NZ_JAICCF010000001.1"/>
</dbReference>
<gene>
    <name evidence="1" type="ORF">K1Y79_04315</name>
</gene>
<protein>
    <submittedName>
        <fullName evidence="1">Uncharacterized protein</fullName>
    </submittedName>
</protein>